<dbReference type="AlphaFoldDB" id="A0AA86SAX8"/>
<name>A0AA86SAX8_9FABA</name>
<dbReference type="SUPFAM" id="SSF48264">
    <property type="entry name" value="Cytochrome P450"/>
    <property type="match status" value="1"/>
</dbReference>
<sequence>MCPGKEYARMEILVFMNNLVKRFKWEAVIPHENIIIDPMPVPVNGLPVHLFFLTKLERRIFGIRSTSLTTPPVQRATTRRT</sequence>
<dbReference type="Gramene" id="rna-AYBTSS11_LOCUS1411">
    <property type="protein sequence ID" value="CAJ1831382.1"/>
    <property type="gene ID" value="gene-AYBTSS11_LOCUS1411"/>
</dbReference>
<dbReference type="Proteomes" id="UP001189624">
    <property type="component" value="Chromosome 1"/>
</dbReference>
<dbReference type="Gene3D" id="1.10.630.10">
    <property type="entry name" value="Cytochrome P450"/>
    <property type="match status" value="1"/>
</dbReference>
<evidence type="ECO:0000313" key="2">
    <source>
        <dbReference type="Proteomes" id="UP001189624"/>
    </source>
</evidence>
<accession>A0AA86SAX8</accession>
<gene>
    <name evidence="1" type="ORF">AYBTSS11_LOCUS1411</name>
</gene>
<dbReference type="InterPro" id="IPR036396">
    <property type="entry name" value="Cyt_P450_sf"/>
</dbReference>
<dbReference type="GO" id="GO:0016705">
    <property type="term" value="F:oxidoreductase activity, acting on paired donors, with incorporation or reduction of molecular oxygen"/>
    <property type="evidence" value="ECO:0007669"/>
    <property type="project" value="InterPro"/>
</dbReference>
<reference evidence="1" key="1">
    <citation type="submission" date="2023-10" db="EMBL/GenBank/DDBJ databases">
        <authorList>
            <person name="Domelevo Entfellner J.-B."/>
        </authorList>
    </citation>
    <scope>NUCLEOTIDE SEQUENCE</scope>
</reference>
<keyword evidence="2" id="KW-1185">Reference proteome</keyword>
<dbReference type="GO" id="GO:0020037">
    <property type="term" value="F:heme binding"/>
    <property type="evidence" value="ECO:0007669"/>
    <property type="project" value="InterPro"/>
</dbReference>
<protein>
    <recommendedName>
        <fullName evidence="3">Cytochrome P450</fullName>
    </recommendedName>
</protein>
<proteinExistence type="predicted"/>
<organism evidence="1 2">
    <name type="scientific">Sphenostylis stenocarpa</name>
    <dbReference type="NCBI Taxonomy" id="92480"/>
    <lineage>
        <taxon>Eukaryota</taxon>
        <taxon>Viridiplantae</taxon>
        <taxon>Streptophyta</taxon>
        <taxon>Embryophyta</taxon>
        <taxon>Tracheophyta</taxon>
        <taxon>Spermatophyta</taxon>
        <taxon>Magnoliopsida</taxon>
        <taxon>eudicotyledons</taxon>
        <taxon>Gunneridae</taxon>
        <taxon>Pentapetalae</taxon>
        <taxon>rosids</taxon>
        <taxon>fabids</taxon>
        <taxon>Fabales</taxon>
        <taxon>Fabaceae</taxon>
        <taxon>Papilionoideae</taxon>
        <taxon>50 kb inversion clade</taxon>
        <taxon>NPAAA clade</taxon>
        <taxon>indigoferoid/millettioid clade</taxon>
        <taxon>Phaseoleae</taxon>
        <taxon>Sphenostylis</taxon>
    </lineage>
</organism>
<evidence type="ECO:0000313" key="1">
    <source>
        <dbReference type="EMBL" id="CAJ1831382.1"/>
    </source>
</evidence>
<dbReference type="GO" id="GO:0005506">
    <property type="term" value="F:iron ion binding"/>
    <property type="evidence" value="ECO:0007669"/>
    <property type="project" value="InterPro"/>
</dbReference>
<dbReference type="GO" id="GO:0004497">
    <property type="term" value="F:monooxygenase activity"/>
    <property type="evidence" value="ECO:0007669"/>
    <property type="project" value="InterPro"/>
</dbReference>
<evidence type="ECO:0008006" key="3">
    <source>
        <dbReference type="Google" id="ProtNLM"/>
    </source>
</evidence>
<dbReference type="EMBL" id="OY731398">
    <property type="protein sequence ID" value="CAJ1831382.1"/>
    <property type="molecule type" value="Genomic_DNA"/>
</dbReference>